<proteinExistence type="predicted"/>
<evidence type="ECO:0000313" key="1">
    <source>
        <dbReference type="EMBL" id="JAH23005.1"/>
    </source>
</evidence>
<reference evidence="1" key="1">
    <citation type="submission" date="2014-11" db="EMBL/GenBank/DDBJ databases">
        <authorList>
            <person name="Amaro Gonzalez C."/>
        </authorList>
    </citation>
    <scope>NUCLEOTIDE SEQUENCE</scope>
</reference>
<dbReference type="AlphaFoldDB" id="A0A0E9R3F4"/>
<protein>
    <submittedName>
        <fullName evidence="1">Uncharacterized protein</fullName>
    </submittedName>
</protein>
<reference evidence="1" key="2">
    <citation type="journal article" date="2015" name="Fish Shellfish Immunol.">
        <title>Early steps in the European eel (Anguilla anguilla)-Vibrio vulnificus interaction in the gills: Role of the RtxA13 toxin.</title>
        <authorList>
            <person name="Callol A."/>
            <person name="Pajuelo D."/>
            <person name="Ebbesson L."/>
            <person name="Teles M."/>
            <person name="MacKenzie S."/>
            <person name="Amaro C."/>
        </authorList>
    </citation>
    <scope>NUCLEOTIDE SEQUENCE</scope>
</reference>
<name>A0A0E9R3F4_ANGAN</name>
<organism evidence="1">
    <name type="scientific">Anguilla anguilla</name>
    <name type="common">European freshwater eel</name>
    <name type="synonym">Muraena anguilla</name>
    <dbReference type="NCBI Taxonomy" id="7936"/>
    <lineage>
        <taxon>Eukaryota</taxon>
        <taxon>Metazoa</taxon>
        <taxon>Chordata</taxon>
        <taxon>Craniata</taxon>
        <taxon>Vertebrata</taxon>
        <taxon>Euteleostomi</taxon>
        <taxon>Actinopterygii</taxon>
        <taxon>Neopterygii</taxon>
        <taxon>Teleostei</taxon>
        <taxon>Anguilliformes</taxon>
        <taxon>Anguillidae</taxon>
        <taxon>Anguilla</taxon>
    </lineage>
</organism>
<dbReference type="EMBL" id="GBXM01085572">
    <property type="protein sequence ID" value="JAH23005.1"/>
    <property type="molecule type" value="Transcribed_RNA"/>
</dbReference>
<accession>A0A0E9R3F4</accession>
<sequence length="38" mass="4336">MKCAIDKNLVCVLLSCISNYTNNGNFDSVQFRRENLIV</sequence>